<sequence length="44" mass="4957">MLSTDQYSQCLLEFRPSSSAFPVSWHCMLDWSSETRCNAAAVTV</sequence>
<reference evidence="1" key="2">
    <citation type="journal article" date="2015" name="Data Brief">
        <title>Shoot transcriptome of the giant reed, Arundo donax.</title>
        <authorList>
            <person name="Barrero R.A."/>
            <person name="Guerrero F.D."/>
            <person name="Moolhuijzen P."/>
            <person name="Goolsby J.A."/>
            <person name="Tidwell J."/>
            <person name="Bellgard S.E."/>
            <person name="Bellgard M.I."/>
        </authorList>
    </citation>
    <scope>NUCLEOTIDE SEQUENCE</scope>
    <source>
        <tissue evidence="1">Shoot tissue taken approximately 20 cm above the soil surface</tissue>
    </source>
</reference>
<protein>
    <submittedName>
        <fullName evidence="1">Uncharacterized protein</fullName>
    </submittedName>
</protein>
<dbReference type="AlphaFoldDB" id="A0A0A9BJH2"/>
<accession>A0A0A9BJH2</accession>
<dbReference type="EMBL" id="GBRH01234379">
    <property type="protein sequence ID" value="JAD63516.1"/>
    <property type="molecule type" value="Transcribed_RNA"/>
</dbReference>
<evidence type="ECO:0000313" key="1">
    <source>
        <dbReference type="EMBL" id="JAD63516.1"/>
    </source>
</evidence>
<reference evidence="1" key="1">
    <citation type="submission" date="2014-09" db="EMBL/GenBank/DDBJ databases">
        <authorList>
            <person name="Magalhaes I.L.F."/>
            <person name="Oliveira U."/>
            <person name="Santos F.R."/>
            <person name="Vidigal T.H.D.A."/>
            <person name="Brescovit A.D."/>
            <person name="Santos A.J."/>
        </authorList>
    </citation>
    <scope>NUCLEOTIDE SEQUENCE</scope>
    <source>
        <tissue evidence="1">Shoot tissue taken approximately 20 cm above the soil surface</tissue>
    </source>
</reference>
<name>A0A0A9BJH2_ARUDO</name>
<proteinExistence type="predicted"/>
<organism evidence="1">
    <name type="scientific">Arundo donax</name>
    <name type="common">Giant reed</name>
    <name type="synonym">Donax arundinaceus</name>
    <dbReference type="NCBI Taxonomy" id="35708"/>
    <lineage>
        <taxon>Eukaryota</taxon>
        <taxon>Viridiplantae</taxon>
        <taxon>Streptophyta</taxon>
        <taxon>Embryophyta</taxon>
        <taxon>Tracheophyta</taxon>
        <taxon>Spermatophyta</taxon>
        <taxon>Magnoliopsida</taxon>
        <taxon>Liliopsida</taxon>
        <taxon>Poales</taxon>
        <taxon>Poaceae</taxon>
        <taxon>PACMAD clade</taxon>
        <taxon>Arundinoideae</taxon>
        <taxon>Arundineae</taxon>
        <taxon>Arundo</taxon>
    </lineage>
</organism>